<comment type="caution">
    <text evidence="5">The sequence shown here is derived from an EMBL/GenBank/DDBJ whole genome shotgun (WGS) entry which is preliminary data.</text>
</comment>
<feature type="domain" description="HTH gntR-type" evidence="4">
    <location>
        <begin position="38"/>
        <end position="105"/>
    </location>
</feature>
<proteinExistence type="predicted"/>
<evidence type="ECO:0000259" key="4">
    <source>
        <dbReference type="PROSITE" id="PS50949"/>
    </source>
</evidence>
<gene>
    <name evidence="5" type="ORF">IT775_09475</name>
</gene>
<keyword evidence="6" id="KW-1185">Reference proteome</keyword>
<accession>A0ABS5HRE0</accession>
<dbReference type="EMBL" id="JADMKU010000006">
    <property type="protein sequence ID" value="MBR9651352.1"/>
    <property type="molecule type" value="Genomic_DNA"/>
</dbReference>
<dbReference type="Gene3D" id="1.10.10.10">
    <property type="entry name" value="Winged helix-like DNA-binding domain superfamily/Winged helix DNA-binding domain"/>
    <property type="match status" value="2"/>
</dbReference>
<sequence length="354" mass="39337">MEYGDGRIQLRGARLETVHRLPGEFRAMTSKPKSPGQEPLYETISRVLRHNIVSGRLPDGLVLVEGPIAKLMQTSRAPVQASLRILYAEGLIHRFRGRGYLVGQGTNSPAPIRKPLDEFDFEIPPASRSSLAVRGTWIRVYDMVEAEIAACQIFGEFRVIETELANQLGVSRTVARDVLSRLNERGLIRKGATSHWLAGPLTARTLREKFELRSIMEPAALRMAADFIDHAQIARISAQIENGQIKDAAALEDALMRHCLGRAPNSALVEIIANNRLLLSAMDKALSDLGLPVDTVALEQYGTLFELIGSRQISASTEYLREHLRILSYKSLARLKIVALIPESESIPKYLTRV</sequence>
<evidence type="ECO:0000313" key="5">
    <source>
        <dbReference type="EMBL" id="MBR9651352.1"/>
    </source>
</evidence>
<evidence type="ECO:0000256" key="3">
    <source>
        <dbReference type="ARBA" id="ARBA00023163"/>
    </source>
</evidence>
<keyword evidence="2" id="KW-0238">DNA-binding</keyword>
<dbReference type="PROSITE" id="PS50949">
    <property type="entry name" value="HTH_GNTR"/>
    <property type="match status" value="1"/>
</dbReference>
<dbReference type="Proteomes" id="UP001195941">
    <property type="component" value="Unassembled WGS sequence"/>
</dbReference>
<dbReference type="SMART" id="SM00345">
    <property type="entry name" value="HTH_GNTR"/>
    <property type="match status" value="2"/>
</dbReference>
<dbReference type="InterPro" id="IPR036390">
    <property type="entry name" value="WH_DNA-bd_sf"/>
</dbReference>
<dbReference type="InterPro" id="IPR008920">
    <property type="entry name" value="TF_FadR/GntR_C"/>
</dbReference>
<evidence type="ECO:0000313" key="6">
    <source>
        <dbReference type="Proteomes" id="UP001195941"/>
    </source>
</evidence>
<keyword evidence="1" id="KW-0805">Transcription regulation</keyword>
<dbReference type="PANTHER" id="PTHR43537:SF5">
    <property type="entry name" value="UXU OPERON TRANSCRIPTIONAL REGULATOR"/>
    <property type="match status" value="1"/>
</dbReference>
<dbReference type="Gene3D" id="1.20.120.530">
    <property type="entry name" value="GntR ligand-binding domain-like"/>
    <property type="match status" value="1"/>
</dbReference>
<evidence type="ECO:0000256" key="2">
    <source>
        <dbReference type="ARBA" id="ARBA00023125"/>
    </source>
</evidence>
<protein>
    <submittedName>
        <fullName evidence="5">GntR family transcriptional regulator</fullName>
    </submittedName>
</protein>
<organism evidence="5 6">
    <name type="scientific">Thalassovita aquimarina</name>
    <dbReference type="NCBI Taxonomy" id="2785917"/>
    <lineage>
        <taxon>Bacteria</taxon>
        <taxon>Pseudomonadati</taxon>
        <taxon>Pseudomonadota</taxon>
        <taxon>Alphaproteobacteria</taxon>
        <taxon>Rhodobacterales</taxon>
        <taxon>Roseobacteraceae</taxon>
        <taxon>Thalassovita</taxon>
    </lineage>
</organism>
<dbReference type="RefSeq" id="WP_212700865.1">
    <property type="nucleotide sequence ID" value="NZ_JADMKU010000006.1"/>
</dbReference>
<dbReference type="SUPFAM" id="SSF48008">
    <property type="entry name" value="GntR ligand-binding domain-like"/>
    <property type="match status" value="1"/>
</dbReference>
<dbReference type="Pfam" id="PF00392">
    <property type="entry name" value="GntR"/>
    <property type="match status" value="1"/>
</dbReference>
<dbReference type="SUPFAM" id="SSF46785">
    <property type="entry name" value="Winged helix' DNA-binding domain"/>
    <property type="match status" value="2"/>
</dbReference>
<dbReference type="InterPro" id="IPR000524">
    <property type="entry name" value="Tscrpt_reg_HTH_GntR"/>
</dbReference>
<name>A0ABS5HRE0_9RHOB</name>
<dbReference type="InterPro" id="IPR036388">
    <property type="entry name" value="WH-like_DNA-bd_sf"/>
</dbReference>
<dbReference type="PANTHER" id="PTHR43537">
    <property type="entry name" value="TRANSCRIPTIONAL REGULATOR, GNTR FAMILY"/>
    <property type="match status" value="1"/>
</dbReference>
<keyword evidence="3" id="KW-0804">Transcription</keyword>
<reference evidence="5 6" key="1">
    <citation type="journal article" date="2021" name="Arch. Microbiol.">
        <title>Thalassobius aquimarinus sp. nov., isolated from the Sea of Japan seashore.</title>
        <authorList>
            <person name="Kurilenko V.V."/>
            <person name="Romanenko L.A."/>
            <person name="Chernysheva N.Y."/>
            <person name="Velansky P.V."/>
            <person name="Tekutyeva L.A."/>
            <person name="Isaeva M.P."/>
            <person name="Mikhailov V.V."/>
        </authorList>
    </citation>
    <scope>NUCLEOTIDE SEQUENCE [LARGE SCALE GENOMIC DNA]</scope>
    <source>
        <strain evidence="5 6">KMM 8518</strain>
    </source>
</reference>
<evidence type="ECO:0000256" key="1">
    <source>
        <dbReference type="ARBA" id="ARBA00023015"/>
    </source>
</evidence>